<reference evidence="2" key="1">
    <citation type="journal article" date="2014" name="Int. J. Syst. Evol. Microbiol.">
        <title>Complete genome sequence of Corynebacterium casei LMG S-19264T (=DSM 44701T), isolated from a smear-ripened cheese.</title>
        <authorList>
            <consortium name="US DOE Joint Genome Institute (JGI-PGF)"/>
            <person name="Walter F."/>
            <person name="Albersmeier A."/>
            <person name="Kalinowski J."/>
            <person name="Ruckert C."/>
        </authorList>
    </citation>
    <scope>NUCLEOTIDE SEQUENCE</scope>
    <source>
        <strain evidence="2">CGMCC 1.12751</strain>
    </source>
</reference>
<feature type="transmembrane region" description="Helical" evidence="1">
    <location>
        <begin position="137"/>
        <end position="154"/>
    </location>
</feature>
<feature type="transmembrane region" description="Helical" evidence="1">
    <location>
        <begin position="232"/>
        <end position="248"/>
    </location>
</feature>
<keyword evidence="1" id="KW-0812">Transmembrane</keyword>
<protein>
    <recommendedName>
        <fullName evidence="4">Prenyltransferase</fullName>
    </recommendedName>
</protein>
<reference evidence="2" key="2">
    <citation type="submission" date="2020-09" db="EMBL/GenBank/DDBJ databases">
        <authorList>
            <person name="Sun Q."/>
            <person name="Zhou Y."/>
        </authorList>
    </citation>
    <scope>NUCLEOTIDE SEQUENCE</scope>
    <source>
        <strain evidence="2">CGMCC 1.12751</strain>
    </source>
</reference>
<feature type="transmembrane region" description="Helical" evidence="1">
    <location>
        <begin position="72"/>
        <end position="92"/>
    </location>
</feature>
<organism evidence="2 3">
    <name type="scientific">Bizionia arctica</name>
    <dbReference type="NCBI Taxonomy" id="1495645"/>
    <lineage>
        <taxon>Bacteria</taxon>
        <taxon>Pseudomonadati</taxon>
        <taxon>Bacteroidota</taxon>
        <taxon>Flavobacteriia</taxon>
        <taxon>Flavobacteriales</taxon>
        <taxon>Flavobacteriaceae</taxon>
        <taxon>Bizionia</taxon>
    </lineage>
</organism>
<keyword evidence="3" id="KW-1185">Reference proteome</keyword>
<feature type="transmembrane region" description="Helical" evidence="1">
    <location>
        <begin position="7"/>
        <end position="28"/>
    </location>
</feature>
<accession>A0A917GEB6</accession>
<evidence type="ECO:0000313" key="2">
    <source>
        <dbReference type="EMBL" id="GGG41788.1"/>
    </source>
</evidence>
<name>A0A917GEB6_9FLAO</name>
<proteinExistence type="predicted"/>
<evidence type="ECO:0000256" key="1">
    <source>
        <dbReference type="SAM" id="Phobius"/>
    </source>
</evidence>
<feature type="transmembrane region" description="Helical" evidence="1">
    <location>
        <begin position="160"/>
        <end position="180"/>
    </location>
</feature>
<dbReference type="Proteomes" id="UP000625976">
    <property type="component" value="Unassembled WGS sequence"/>
</dbReference>
<comment type="caution">
    <text evidence="2">The sequence shown here is derived from an EMBL/GenBank/DDBJ whole genome shotgun (WGS) entry which is preliminary data.</text>
</comment>
<feature type="transmembrane region" description="Helical" evidence="1">
    <location>
        <begin position="255"/>
        <end position="276"/>
    </location>
</feature>
<dbReference type="AlphaFoldDB" id="A0A917GEB6"/>
<keyword evidence="1" id="KW-0472">Membrane</keyword>
<evidence type="ECO:0008006" key="4">
    <source>
        <dbReference type="Google" id="ProtNLM"/>
    </source>
</evidence>
<keyword evidence="1" id="KW-1133">Transmembrane helix</keyword>
<gene>
    <name evidence="2" type="ORF">GCM10010976_11680</name>
</gene>
<dbReference type="RefSeq" id="WP_188462747.1">
    <property type="nucleotide sequence ID" value="NZ_BMFQ01000001.1"/>
</dbReference>
<feature type="transmembrane region" description="Helical" evidence="1">
    <location>
        <begin position="201"/>
        <end position="220"/>
    </location>
</feature>
<feature type="transmembrane region" description="Helical" evidence="1">
    <location>
        <begin position="98"/>
        <end position="117"/>
    </location>
</feature>
<evidence type="ECO:0000313" key="3">
    <source>
        <dbReference type="Proteomes" id="UP000625976"/>
    </source>
</evidence>
<sequence length="277" mass="32472">MRLLKQIFNFYIDSSIHVALAVMALSWITLLEFQVPYDGAVLYFIFFASVSGYNFVKYFGLARFHHRSLTSWLKLIQIFSLVCFLLMCYYAWQLELKTLIIILVFGVVTFLYAIPFLPNKIIYDSQKNLRNISGLKVYIIALVWAGVTVVLPLINNNVHLNADVVITVIQRFVFVTVLMFPFEIRDLNYDSLKLATIPQQIGIKNTKIIGVLLLMLFFFLELFKDEISEYNLIILLVIILITLMFLIFTNRNQKIYYCSFWVEGIPIYWLLLMLLFF</sequence>
<dbReference type="EMBL" id="BMFQ01000001">
    <property type="protein sequence ID" value="GGG41788.1"/>
    <property type="molecule type" value="Genomic_DNA"/>
</dbReference>
<feature type="transmembrane region" description="Helical" evidence="1">
    <location>
        <begin position="40"/>
        <end position="60"/>
    </location>
</feature>